<protein>
    <submittedName>
        <fullName evidence="2">Uncharacterized protein</fullName>
    </submittedName>
</protein>
<keyword evidence="3" id="KW-1185">Reference proteome</keyword>
<reference evidence="2 3" key="1">
    <citation type="journal article" date="2018" name="Front. Plant Sci.">
        <title>Red Clover (Trifolium pratense) and Zigzag Clover (T. medium) - A Picture of Genomic Similarities and Differences.</title>
        <authorList>
            <person name="Dluhosova J."/>
            <person name="Istvanek J."/>
            <person name="Nedelnik J."/>
            <person name="Repkova J."/>
        </authorList>
    </citation>
    <scope>NUCLEOTIDE SEQUENCE [LARGE SCALE GENOMIC DNA]</scope>
    <source>
        <strain evidence="3">cv. 10/8</strain>
        <tissue evidence="2">Leaf</tissue>
    </source>
</reference>
<dbReference type="AlphaFoldDB" id="A0A392RVE1"/>
<evidence type="ECO:0000313" key="3">
    <source>
        <dbReference type="Proteomes" id="UP000265520"/>
    </source>
</evidence>
<dbReference type="EMBL" id="LXQA010276234">
    <property type="protein sequence ID" value="MCI40127.1"/>
    <property type="molecule type" value="Genomic_DNA"/>
</dbReference>
<organism evidence="2 3">
    <name type="scientific">Trifolium medium</name>
    <dbReference type="NCBI Taxonomy" id="97028"/>
    <lineage>
        <taxon>Eukaryota</taxon>
        <taxon>Viridiplantae</taxon>
        <taxon>Streptophyta</taxon>
        <taxon>Embryophyta</taxon>
        <taxon>Tracheophyta</taxon>
        <taxon>Spermatophyta</taxon>
        <taxon>Magnoliopsida</taxon>
        <taxon>eudicotyledons</taxon>
        <taxon>Gunneridae</taxon>
        <taxon>Pentapetalae</taxon>
        <taxon>rosids</taxon>
        <taxon>fabids</taxon>
        <taxon>Fabales</taxon>
        <taxon>Fabaceae</taxon>
        <taxon>Papilionoideae</taxon>
        <taxon>50 kb inversion clade</taxon>
        <taxon>NPAAA clade</taxon>
        <taxon>Hologalegina</taxon>
        <taxon>IRL clade</taxon>
        <taxon>Trifolieae</taxon>
        <taxon>Trifolium</taxon>
    </lineage>
</organism>
<feature type="compositionally biased region" description="Polar residues" evidence="1">
    <location>
        <begin position="29"/>
        <end position="40"/>
    </location>
</feature>
<feature type="non-terminal residue" evidence="2">
    <location>
        <position position="63"/>
    </location>
</feature>
<comment type="caution">
    <text evidence="2">The sequence shown here is derived from an EMBL/GenBank/DDBJ whole genome shotgun (WGS) entry which is preliminary data.</text>
</comment>
<dbReference type="Proteomes" id="UP000265520">
    <property type="component" value="Unassembled WGS sequence"/>
</dbReference>
<proteinExistence type="predicted"/>
<sequence length="63" mass="6806">MGFFEIIGYPDWWGDRPHHGTKAVARMKGQQQGRSANSGRGRSMGVRANAAQASTGRTVEATT</sequence>
<name>A0A392RVE1_9FABA</name>
<accession>A0A392RVE1</accession>
<evidence type="ECO:0000256" key="1">
    <source>
        <dbReference type="SAM" id="MobiDB-lite"/>
    </source>
</evidence>
<evidence type="ECO:0000313" key="2">
    <source>
        <dbReference type="EMBL" id="MCI40127.1"/>
    </source>
</evidence>
<feature type="compositionally biased region" description="Polar residues" evidence="1">
    <location>
        <begin position="51"/>
        <end position="63"/>
    </location>
</feature>
<feature type="region of interest" description="Disordered" evidence="1">
    <location>
        <begin position="26"/>
        <end position="63"/>
    </location>
</feature>